<dbReference type="EMBL" id="KV454003">
    <property type="protein sequence ID" value="ODQ46389.1"/>
    <property type="molecule type" value="Genomic_DNA"/>
</dbReference>
<organism evidence="2 3">
    <name type="scientific">Pichia membranifaciens NRRL Y-2026</name>
    <dbReference type="NCBI Taxonomy" id="763406"/>
    <lineage>
        <taxon>Eukaryota</taxon>
        <taxon>Fungi</taxon>
        <taxon>Dikarya</taxon>
        <taxon>Ascomycota</taxon>
        <taxon>Saccharomycotina</taxon>
        <taxon>Pichiomycetes</taxon>
        <taxon>Pichiales</taxon>
        <taxon>Pichiaceae</taxon>
        <taxon>Pichia</taxon>
    </lineage>
</organism>
<feature type="region of interest" description="Disordered" evidence="1">
    <location>
        <begin position="1"/>
        <end position="37"/>
    </location>
</feature>
<feature type="compositionally biased region" description="Basic and acidic residues" evidence="1">
    <location>
        <begin position="13"/>
        <end position="29"/>
    </location>
</feature>
<feature type="region of interest" description="Disordered" evidence="1">
    <location>
        <begin position="119"/>
        <end position="168"/>
    </location>
</feature>
<proteinExistence type="predicted"/>
<keyword evidence="3" id="KW-1185">Reference proteome</keyword>
<gene>
    <name evidence="2" type="ORF">PICMEDRAFT_129183</name>
</gene>
<accession>A0A1E3NJT9</accession>
<evidence type="ECO:0000313" key="2">
    <source>
        <dbReference type="EMBL" id="ODQ46389.1"/>
    </source>
</evidence>
<evidence type="ECO:0000313" key="3">
    <source>
        <dbReference type="Proteomes" id="UP000094455"/>
    </source>
</evidence>
<dbReference type="RefSeq" id="XP_019017502.1">
    <property type="nucleotide sequence ID" value="XM_019159987.1"/>
</dbReference>
<dbReference type="AlphaFoldDB" id="A0A1E3NJT9"/>
<protein>
    <submittedName>
        <fullName evidence="2">Uncharacterized protein</fullName>
    </submittedName>
</protein>
<dbReference type="Proteomes" id="UP000094455">
    <property type="component" value="Unassembled WGS sequence"/>
</dbReference>
<dbReference type="GeneID" id="30176674"/>
<evidence type="ECO:0000256" key="1">
    <source>
        <dbReference type="SAM" id="MobiDB-lite"/>
    </source>
</evidence>
<sequence>MPGVQGSGFRNLVGERKEENAQRDNEGRSMHCAMGRCPTSSLGNQRWTILIEQKRRDVPEALSQTKHTSPALLKIDTPKHRVLIYSESFWESSESPPRLLQPSLPRPFSLRTVFPCSDVTVLPPPPPSSSPRAQLSEDYPKQRGVSVRPCTMVSPPPFLSGSEGERPI</sequence>
<name>A0A1E3NJT9_9ASCO</name>
<reference evidence="2 3" key="1">
    <citation type="journal article" date="2016" name="Proc. Natl. Acad. Sci. U.S.A.">
        <title>Comparative genomics of biotechnologically important yeasts.</title>
        <authorList>
            <person name="Riley R."/>
            <person name="Haridas S."/>
            <person name="Wolfe K.H."/>
            <person name="Lopes M.R."/>
            <person name="Hittinger C.T."/>
            <person name="Goeker M."/>
            <person name="Salamov A.A."/>
            <person name="Wisecaver J.H."/>
            <person name="Long T.M."/>
            <person name="Calvey C.H."/>
            <person name="Aerts A.L."/>
            <person name="Barry K.W."/>
            <person name="Choi C."/>
            <person name="Clum A."/>
            <person name="Coughlan A.Y."/>
            <person name="Deshpande S."/>
            <person name="Douglass A.P."/>
            <person name="Hanson S.J."/>
            <person name="Klenk H.-P."/>
            <person name="LaButti K.M."/>
            <person name="Lapidus A."/>
            <person name="Lindquist E.A."/>
            <person name="Lipzen A.M."/>
            <person name="Meier-Kolthoff J.P."/>
            <person name="Ohm R.A."/>
            <person name="Otillar R.P."/>
            <person name="Pangilinan J.L."/>
            <person name="Peng Y."/>
            <person name="Rokas A."/>
            <person name="Rosa C.A."/>
            <person name="Scheuner C."/>
            <person name="Sibirny A.A."/>
            <person name="Slot J.C."/>
            <person name="Stielow J.B."/>
            <person name="Sun H."/>
            <person name="Kurtzman C.P."/>
            <person name="Blackwell M."/>
            <person name="Grigoriev I.V."/>
            <person name="Jeffries T.W."/>
        </authorList>
    </citation>
    <scope>NUCLEOTIDE SEQUENCE [LARGE SCALE GENOMIC DNA]</scope>
    <source>
        <strain evidence="2 3">NRRL Y-2026</strain>
    </source>
</reference>